<accession>A0A2G4SJK1</accession>
<dbReference type="EMBL" id="KZ303861">
    <property type="protein sequence ID" value="PHZ08945.1"/>
    <property type="molecule type" value="Genomic_DNA"/>
</dbReference>
<proteinExistence type="predicted"/>
<dbReference type="RefSeq" id="XP_023462653.1">
    <property type="nucleotide sequence ID" value="XM_023611981.1"/>
</dbReference>
<keyword evidence="3" id="KW-1185">Reference proteome</keyword>
<reference evidence="2 3" key="1">
    <citation type="journal article" date="2016" name="Proc. Natl. Acad. Sci. U.S.A.">
        <title>Lipid metabolic changes in an early divergent fungus govern the establishment of a mutualistic symbiosis with endobacteria.</title>
        <authorList>
            <person name="Lastovetsky O.A."/>
            <person name="Gaspar M.L."/>
            <person name="Mondo S.J."/>
            <person name="LaButti K.M."/>
            <person name="Sandor L."/>
            <person name="Grigoriev I.V."/>
            <person name="Henry S.A."/>
            <person name="Pawlowska T.E."/>
        </authorList>
    </citation>
    <scope>NUCLEOTIDE SEQUENCE [LARGE SCALE GENOMIC DNA]</scope>
    <source>
        <strain evidence="2 3">ATCC 52813</strain>
    </source>
</reference>
<dbReference type="PROSITE" id="PS50181">
    <property type="entry name" value="FBOX"/>
    <property type="match status" value="1"/>
</dbReference>
<dbReference type="AlphaFoldDB" id="A0A2G4SJK1"/>
<organism evidence="2 3">
    <name type="scientific">Rhizopus microsporus ATCC 52813</name>
    <dbReference type="NCBI Taxonomy" id="1340429"/>
    <lineage>
        <taxon>Eukaryota</taxon>
        <taxon>Fungi</taxon>
        <taxon>Fungi incertae sedis</taxon>
        <taxon>Mucoromycota</taxon>
        <taxon>Mucoromycotina</taxon>
        <taxon>Mucoromycetes</taxon>
        <taxon>Mucorales</taxon>
        <taxon>Mucorineae</taxon>
        <taxon>Rhizopodaceae</taxon>
        <taxon>Rhizopus</taxon>
    </lineage>
</organism>
<evidence type="ECO:0000313" key="3">
    <source>
        <dbReference type="Proteomes" id="UP000242254"/>
    </source>
</evidence>
<gene>
    <name evidence="2" type="ORF">RHIMIDRAFT_267198</name>
</gene>
<name>A0A2G4SJK1_RHIZD</name>
<evidence type="ECO:0000313" key="2">
    <source>
        <dbReference type="EMBL" id="PHZ08945.1"/>
    </source>
</evidence>
<evidence type="ECO:0000259" key="1">
    <source>
        <dbReference type="PROSITE" id="PS50181"/>
    </source>
</evidence>
<feature type="domain" description="F-box" evidence="1">
    <location>
        <begin position="7"/>
        <end position="53"/>
    </location>
</feature>
<sequence length="235" mass="28105">MNHPGRDTLAQRLPQEILGEVYRHLTISGLLILSSTSRWQRFTILNHPIWQEIAERSRLSTPKRKYKTWYDIVKSKINIICEQCYCIGSRNGQRSVLAIKVNVQENATNRRLAMLRLCLECRKDHFMKHGVIKENVLPQIRYDYHNPEKRLEETIRWCEVKFNFNLPAELVQLLPRYTGKYRTDDIISLARTMYGGDVGIAAYQRARKNRKRFKFSREEFLLQENIYQKVRYVRR</sequence>
<dbReference type="GeneID" id="35442970"/>
<dbReference type="InterPro" id="IPR001810">
    <property type="entry name" value="F-box_dom"/>
</dbReference>
<protein>
    <recommendedName>
        <fullName evidence="1">F-box domain-containing protein</fullName>
    </recommendedName>
</protein>
<dbReference type="Proteomes" id="UP000242254">
    <property type="component" value="Unassembled WGS sequence"/>
</dbReference>